<protein>
    <submittedName>
        <fullName evidence="1">Uncharacterized protein</fullName>
    </submittedName>
</protein>
<accession>A0A1Q9F0K2</accession>
<sequence length="241" mass="25350">MSATASNSAGTKSEAVISQSDQRDVGSWPAFLDYVISADSKLDHRDYIMVGISVSRVPDSVVFFIDDGIPSGLGVDAATCVGLYNGETCTAGCVAPFEGGPVNLTCNPLSGQLEGPVLECKEKICEDNTTLNKNTNINPPTTDPPDQYIDSQLLGGGPSSAHAAVEGRGHFNSLVPKRGLERPAPSTAAALISRLLDAATVNAEAAYATSYMGPFIYALNRLWSRLPIRARAMAMGLVAKK</sequence>
<evidence type="ECO:0000313" key="1">
    <source>
        <dbReference type="EMBL" id="OLQ13177.1"/>
    </source>
</evidence>
<keyword evidence="2" id="KW-1185">Reference proteome</keyword>
<comment type="caution">
    <text evidence="1">The sequence shown here is derived from an EMBL/GenBank/DDBJ whole genome shotgun (WGS) entry which is preliminary data.</text>
</comment>
<dbReference type="AlphaFoldDB" id="A0A1Q9F0K2"/>
<proteinExistence type="predicted"/>
<organism evidence="1 2">
    <name type="scientific">Symbiodinium microadriaticum</name>
    <name type="common">Dinoflagellate</name>
    <name type="synonym">Zooxanthella microadriatica</name>
    <dbReference type="NCBI Taxonomy" id="2951"/>
    <lineage>
        <taxon>Eukaryota</taxon>
        <taxon>Sar</taxon>
        <taxon>Alveolata</taxon>
        <taxon>Dinophyceae</taxon>
        <taxon>Suessiales</taxon>
        <taxon>Symbiodiniaceae</taxon>
        <taxon>Symbiodinium</taxon>
    </lineage>
</organism>
<dbReference type="OrthoDB" id="414310at2759"/>
<dbReference type="EMBL" id="LSRX01000031">
    <property type="protein sequence ID" value="OLQ13177.1"/>
    <property type="molecule type" value="Genomic_DNA"/>
</dbReference>
<dbReference type="Proteomes" id="UP000186817">
    <property type="component" value="Unassembled WGS sequence"/>
</dbReference>
<reference evidence="1 2" key="1">
    <citation type="submission" date="2016-02" db="EMBL/GenBank/DDBJ databases">
        <title>Genome analysis of coral dinoflagellate symbionts highlights evolutionary adaptations to a symbiotic lifestyle.</title>
        <authorList>
            <person name="Aranda M."/>
            <person name="Li Y."/>
            <person name="Liew Y.J."/>
            <person name="Baumgarten S."/>
            <person name="Simakov O."/>
            <person name="Wilson M."/>
            <person name="Piel J."/>
            <person name="Ashoor H."/>
            <person name="Bougouffa S."/>
            <person name="Bajic V.B."/>
            <person name="Ryu T."/>
            <person name="Ravasi T."/>
            <person name="Bayer T."/>
            <person name="Micklem G."/>
            <person name="Kim H."/>
            <person name="Bhak J."/>
            <person name="Lajeunesse T.C."/>
            <person name="Voolstra C.R."/>
        </authorList>
    </citation>
    <scope>NUCLEOTIDE SEQUENCE [LARGE SCALE GENOMIC DNA]</scope>
    <source>
        <strain evidence="1 2">CCMP2467</strain>
    </source>
</reference>
<name>A0A1Q9F0K2_SYMMI</name>
<gene>
    <name evidence="1" type="ORF">AK812_SmicGene2829</name>
</gene>
<evidence type="ECO:0000313" key="2">
    <source>
        <dbReference type="Proteomes" id="UP000186817"/>
    </source>
</evidence>